<keyword evidence="1" id="KW-0472">Membrane</keyword>
<dbReference type="PROSITE" id="PS50006">
    <property type="entry name" value="FHA_DOMAIN"/>
    <property type="match status" value="1"/>
</dbReference>
<evidence type="ECO:0000256" key="1">
    <source>
        <dbReference type="SAM" id="Phobius"/>
    </source>
</evidence>
<evidence type="ECO:0000313" key="3">
    <source>
        <dbReference type="EMBL" id="MPQ62288.1"/>
    </source>
</evidence>
<dbReference type="InterPro" id="IPR008984">
    <property type="entry name" value="SMAD_FHA_dom_sf"/>
</dbReference>
<name>A0A5N7J0R7_9CLOT</name>
<dbReference type="InterPro" id="IPR000253">
    <property type="entry name" value="FHA_dom"/>
</dbReference>
<dbReference type="Proteomes" id="UP000342249">
    <property type="component" value="Unassembled WGS sequence"/>
</dbReference>
<feature type="transmembrane region" description="Helical" evidence="1">
    <location>
        <begin position="45"/>
        <end position="66"/>
    </location>
</feature>
<evidence type="ECO:0000313" key="4">
    <source>
        <dbReference type="Proteomes" id="UP000342249"/>
    </source>
</evidence>
<sequence>MNNLNLNNKKENKMLLASMGIINLSIGVILSLVCVLLFITIKSMLIKSILATVGVVIALIGFIRLFQKHYKKDLTNVYSINEIALVNEENEIIKRWETSKKTGIIIGRNTNQKRVDIDLSESIYSNFIEEEHAVINFAGGVWYLEDIYSDSGVSIKRIEDGKLYRLVNNSPCKVRKGDILFIGKTKLLLR</sequence>
<keyword evidence="1" id="KW-1133">Transmembrane helix</keyword>
<keyword evidence="1" id="KW-0812">Transmembrane</keyword>
<dbReference type="EMBL" id="SPSF01000020">
    <property type="protein sequence ID" value="MPQ62288.1"/>
    <property type="molecule type" value="Genomic_DNA"/>
</dbReference>
<dbReference type="SUPFAM" id="SSF49879">
    <property type="entry name" value="SMAD/FHA domain"/>
    <property type="match status" value="1"/>
</dbReference>
<dbReference type="AlphaFoldDB" id="A0A5N7J0R7"/>
<accession>A0A5N7J0R7</accession>
<evidence type="ECO:0000259" key="2">
    <source>
        <dbReference type="PROSITE" id="PS50006"/>
    </source>
</evidence>
<dbReference type="Pfam" id="PF00498">
    <property type="entry name" value="FHA"/>
    <property type="match status" value="1"/>
</dbReference>
<dbReference type="RefSeq" id="WP_084647421.1">
    <property type="nucleotide sequence ID" value="NZ_CP086237.1"/>
</dbReference>
<gene>
    <name evidence="3" type="ORF">E4V82_09180</name>
</gene>
<dbReference type="Gene3D" id="2.60.200.20">
    <property type="match status" value="1"/>
</dbReference>
<feature type="domain" description="FHA" evidence="2">
    <location>
        <begin position="104"/>
        <end position="160"/>
    </location>
</feature>
<reference evidence="3 4" key="1">
    <citation type="journal article" date="2019" name="Lett. Appl. Microbiol.">
        <title>A case of 'blown pack' spoilage of vacuum-packaged pork likely associated with Clostridium estertheticum in Canada.</title>
        <authorList>
            <person name="Zhang P."/>
            <person name="Ward P."/>
            <person name="McMullen L.M."/>
            <person name="Yang X."/>
        </authorList>
    </citation>
    <scope>NUCLEOTIDE SEQUENCE [LARGE SCALE GENOMIC DNA]</scope>
    <source>
        <strain evidence="3 4">MA19</strain>
    </source>
</reference>
<comment type="caution">
    <text evidence="3">The sequence shown here is derived from an EMBL/GenBank/DDBJ whole genome shotgun (WGS) entry which is preliminary data.</text>
</comment>
<proteinExistence type="predicted"/>
<feature type="transmembrane region" description="Helical" evidence="1">
    <location>
        <begin position="21"/>
        <end position="39"/>
    </location>
</feature>
<organism evidence="3 4">
    <name type="scientific">Clostridium estertheticum</name>
    <dbReference type="NCBI Taxonomy" id="238834"/>
    <lineage>
        <taxon>Bacteria</taxon>
        <taxon>Bacillati</taxon>
        <taxon>Bacillota</taxon>
        <taxon>Clostridia</taxon>
        <taxon>Eubacteriales</taxon>
        <taxon>Clostridiaceae</taxon>
        <taxon>Clostridium</taxon>
    </lineage>
</organism>
<protein>
    <submittedName>
        <fullName evidence="3">FHA domain-containing protein</fullName>
    </submittedName>
</protein>